<evidence type="ECO:0000313" key="2">
    <source>
        <dbReference type="EMBL" id="AFI91195.1"/>
    </source>
</evidence>
<protein>
    <submittedName>
        <fullName evidence="2">Hypoticical protein</fullName>
    </submittedName>
</protein>
<reference evidence="2 3" key="1">
    <citation type="journal article" date="2012" name="J. Bacteriol.">
        <title>Genome sequence of Pectobacterium sp. strain SCC3193.</title>
        <authorList>
            <person name="Koskinen J.P."/>
            <person name="Laine P."/>
            <person name="Niemi O."/>
            <person name="Nykyri J."/>
            <person name="Harjunpaa H."/>
            <person name="Auvinen P."/>
            <person name="Paulin L."/>
            <person name="Pirhonen M."/>
            <person name="Palva T."/>
            <person name="Holm L."/>
        </authorList>
    </citation>
    <scope>NUCLEOTIDE SEQUENCE [LARGE SCALE GENOMIC DNA]</scope>
    <source>
        <strain evidence="2 3">SCC3193</strain>
    </source>
</reference>
<name>A0A0H3I8I5_PECPM</name>
<feature type="transmembrane region" description="Helical" evidence="1">
    <location>
        <begin position="12"/>
        <end position="32"/>
    </location>
</feature>
<dbReference type="KEGG" id="pec:W5S_3115"/>
<proteinExistence type="predicted"/>
<dbReference type="Proteomes" id="UP000008044">
    <property type="component" value="Chromosome"/>
</dbReference>
<evidence type="ECO:0000313" key="3">
    <source>
        <dbReference type="Proteomes" id="UP000008044"/>
    </source>
</evidence>
<gene>
    <name evidence="2" type="ordered locus">W5S_3115</name>
</gene>
<organism evidence="2 3">
    <name type="scientific">Pectobacterium parmentieri</name>
    <dbReference type="NCBI Taxonomy" id="1905730"/>
    <lineage>
        <taxon>Bacteria</taxon>
        <taxon>Pseudomonadati</taxon>
        <taxon>Pseudomonadota</taxon>
        <taxon>Gammaproteobacteria</taxon>
        <taxon>Enterobacterales</taxon>
        <taxon>Pectobacteriaceae</taxon>
        <taxon>Pectobacterium</taxon>
    </lineage>
</organism>
<dbReference type="EMBL" id="CP003415">
    <property type="protein sequence ID" value="AFI91195.1"/>
    <property type="molecule type" value="Genomic_DNA"/>
</dbReference>
<evidence type="ECO:0000256" key="1">
    <source>
        <dbReference type="SAM" id="Phobius"/>
    </source>
</evidence>
<accession>A0A0H3I8I5</accession>
<keyword evidence="1" id="KW-1133">Transmembrane helix</keyword>
<keyword evidence="1" id="KW-0472">Membrane</keyword>
<dbReference type="HOGENOM" id="CLU_2651195_0_0_6"/>
<dbReference type="AlphaFoldDB" id="A0A0H3I8I5"/>
<sequence>MHSPVPEGYLLAMTFLFFMNDVFIFHFLSVVIKSRLLFLRNKSHGTVHLYLGRIKIHTKDNVFIELKICNIFREYS</sequence>
<keyword evidence="1" id="KW-0812">Transmembrane</keyword>